<dbReference type="RefSeq" id="WP_068709338.1">
    <property type="nucleotide sequence ID" value="NZ_BAAAXQ010000048.1"/>
</dbReference>
<evidence type="ECO:0000256" key="3">
    <source>
        <dbReference type="ARBA" id="ARBA00022448"/>
    </source>
</evidence>
<proteinExistence type="inferred from homology"/>
<accession>A0ABP6KNK3</accession>
<feature type="transmembrane region" description="Helical" evidence="8">
    <location>
        <begin position="164"/>
        <end position="181"/>
    </location>
</feature>
<gene>
    <name evidence="9" type="ORF">GCM10019998_14510</name>
</gene>
<dbReference type="PANTHER" id="PTHR34979">
    <property type="entry name" value="INNER MEMBRANE PROTEIN YGAZ"/>
    <property type="match status" value="1"/>
</dbReference>
<dbReference type="PANTHER" id="PTHR34979:SF1">
    <property type="entry name" value="INNER MEMBRANE PROTEIN YGAZ"/>
    <property type="match status" value="1"/>
</dbReference>
<protein>
    <submittedName>
        <fullName evidence="9">AzlC family ABC transporter permease</fullName>
    </submittedName>
</protein>
<keyword evidence="7 8" id="KW-0472">Membrane</keyword>
<evidence type="ECO:0000256" key="6">
    <source>
        <dbReference type="ARBA" id="ARBA00022989"/>
    </source>
</evidence>
<keyword evidence="4" id="KW-1003">Cell membrane</keyword>
<comment type="similarity">
    <text evidence="2">Belongs to the AzlC family.</text>
</comment>
<keyword evidence="6 8" id="KW-1133">Transmembrane helix</keyword>
<evidence type="ECO:0000256" key="1">
    <source>
        <dbReference type="ARBA" id="ARBA00004651"/>
    </source>
</evidence>
<feature type="transmembrane region" description="Helical" evidence="8">
    <location>
        <begin position="193"/>
        <end position="210"/>
    </location>
</feature>
<keyword evidence="10" id="KW-1185">Reference proteome</keyword>
<comment type="caution">
    <text evidence="9">The sequence shown here is derived from an EMBL/GenBank/DDBJ whole genome shotgun (WGS) entry which is preliminary data.</text>
</comment>
<organism evidence="9 10">
    <name type="scientific">Tetragenococcus solitarius</name>
    <dbReference type="NCBI Taxonomy" id="71453"/>
    <lineage>
        <taxon>Bacteria</taxon>
        <taxon>Bacillati</taxon>
        <taxon>Bacillota</taxon>
        <taxon>Bacilli</taxon>
        <taxon>Lactobacillales</taxon>
        <taxon>Enterococcaceae</taxon>
        <taxon>Tetragenococcus</taxon>
    </lineage>
</organism>
<evidence type="ECO:0000313" key="10">
    <source>
        <dbReference type="Proteomes" id="UP001501577"/>
    </source>
</evidence>
<dbReference type="InterPro" id="IPR011606">
    <property type="entry name" value="Brnchd-chn_aa_trnsp_permease"/>
</dbReference>
<name>A0ABP6KNK3_9ENTE</name>
<evidence type="ECO:0000256" key="2">
    <source>
        <dbReference type="ARBA" id="ARBA00010735"/>
    </source>
</evidence>
<feature type="transmembrane region" description="Helical" evidence="8">
    <location>
        <begin position="21"/>
        <end position="51"/>
    </location>
</feature>
<dbReference type="Proteomes" id="UP001501577">
    <property type="component" value="Unassembled WGS sequence"/>
</dbReference>
<evidence type="ECO:0000313" key="9">
    <source>
        <dbReference type="EMBL" id="GAA3019185.1"/>
    </source>
</evidence>
<evidence type="ECO:0000256" key="7">
    <source>
        <dbReference type="ARBA" id="ARBA00023136"/>
    </source>
</evidence>
<comment type="subcellular location">
    <subcellularLocation>
        <location evidence="1">Cell membrane</location>
        <topology evidence="1">Multi-pass membrane protein</topology>
    </subcellularLocation>
</comment>
<keyword evidence="3" id="KW-0813">Transport</keyword>
<evidence type="ECO:0000256" key="8">
    <source>
        <dbReference type="SAM" id="Phobius"/>
    </source>
</evidence>
<evidence type="ECO:0000256" key="4">
    <source>
        <dbReference type="ARBA" id="ARBA00022475"/>
    </source>
</evidence>
<keyword evidence="5 8" id="KW-0812">Transmembrane</keyword>
<sequence>MEEKAHYETFTDGLKACIPTILGYLGIGFALGVVGKGVGLSVFAIFLMSVIVYAGSAQFIICGLIALQAPVTSIIATVFLVNLRHFLMSLSVAPYFRQASLLENIGIGTLLTDESYGVLTMALKSIGKVSVAWANGLNICAYLTWIVATVLGGLLGEFIPEPEMFGLDFALVAMFLGLFLFQVEYSLKVKTKQTIIVLMSVIIVLYLLMWLTTPEIAVIISALVGCFVGVTTHDKY</sequence>
<reference evidence="10" key="1">
    <citation type="journal article" date="2019" name="Int. J. Syst. Evol. Microbiol.">
        <title>The Global Catalogue of Microorganisms (GCM) 10K type strain sequencing project: providing services to taxonomists for standard genome sequencing and annotation.</title>
        <authorList>
            <consortium name="The Broad Institute Genomics Platform"/>
            <consortium name="The Broad Institute Genome Sequencing Center for Infectious Disease"/>
            <person name="Wu L."/>
            <person name="Ma J."/>
        </authorList>
    </citation>
    <scope>NUCLEOTIDE SEQUENCE [LARGE SCALE GENOMIC DNA]</scope>
    <source>
        <strain evidence="10">JCM 8736</strain>
    </source>
</reference>
<dbReference type="Pfam" id="PF03591">
    <property type="entry name" value="AzlC"/>
    <property type="match status" value="1"/>
</dbReference>
<dbReference type="EMBL" id="BAAAXQ010000048">
    <property type="protein sequence ID" value="GAA3019185.1"/>
    <property type="molecule type" value="Genomic_DNA"/>
</dbReference>
<feature type="transmembrane region" description="Helical" evidence="8">
    <location>
        <begin position="216"/>
        <end position="233"/>
    </location>
</feature>
<feature type="transmembrane region" description="Helical" evidence="8">
    <location>
        <begin position="131"/>
        <end position="152"/>
    </location>
</feature>
<evidence type="ECO:0000256" key="5">
    <source>
        <dbReference type="ARBA" id="ARBA00022692"/>
    </source>
</evidence>